<dbReference type="GO" id="GO:0000785">
    <property type="term" value="C:chromatin"/>
    <property type="evidence" value="ECO:0007669"/>
    <property type="project" value="TreeGrafter"/>
</dbReference>
<dbReference type="SUPFAM" id="SSF47353">
    <property type="entry name" value="Retrovirus capsid dimerization domain-like"/>
    <property type="match status" value="1"/>
</dbReference>
<proteinExistence type="inferred from homology"/>
<dbReference type="Pfam" id="PF00096">
    <property type="entry name" value="zf-C2H2"/>
    <property type="match status" value="3"/>
</dbReference>
<dbReference type="PROSITE" id="PS50804">
    <property type="entry name" value="SCAN_BOX"/>
    <property type="match status" value="1"/>
</dbReference>
<dbReference type="GO" id="GO:0008270">
    <property type="term" value="F:zinc ion binding"/>
    <property type="evidence" value="ECO:0007669"/>
    <property type="project" value="UniProtKB-KW"/>
</dbReference>
<dbReference type="Gene3D" id="1.10.4020.10">
    <property type="entry name" value="DNA breaking-rejoining enzymes"/>
    <property type="match status" value="1"/>
</dbReference>
<evidence type="ECO:0000256" key="11">
    <source>
        <dbReference type="ARBA" id="ARBA00023242"/>
    </source>
</evidence>
<dbReference type="Pfam" id="PF02023">
    <property type="entry name" value="SCAN"/>
    <property type="match status" value="1"/>
</dbReference>
<comment type="function">
    <text evidence="1">May be involved in transcriptional regulation.</text>
</comment>
<keyword evidence="9" id="KW-0238">DNA-binding</keyword>
<dbReference type="AlphaFoldDB" id="A0AA35K177"/>
<evidence type="ECO:0000256" key="6">
    <source>
        <dbReference type="ARBA" id="ARBA00022771"/>
    </source>
</evidence>
<keyword evidence="8" id="KW-0805">Transcription regulation</keyword>
<dbReference type="EMBL" id="OX395127">
    <property type="protein sequence ID" value="CAI5768438.1"/>
    <property type="molecule type" value="Genomic_DNA"/>
</dbReference>
<dbReference type="SMART" id="SM00431">
    <property type="entry name" value="SCAN"/>
    <property type="match status" value="1"/>
</dbReference>
<dbReference type="FunFam" id="3.30.160.60:FF:000135">
    <property type="entry name" value="Zinc finger protein 358"/>
    <property type="match status" value="1"/>
</dbReference>
<gene>
    <name evidence="16" type="ORF">PODLI_1B028152</name>
</gene>
<reference evidence="16" key="1">
    <citation type="submission" date="2022-12" db="EMBL/GenBank/DDBJ databases">
        <authorList>
            <person name="Alioto T."/>
            <person name="Alioto T."/>
            <person name="Gomez Garrido J."/>
        </authorList>
    </citation>
    <scope>NUCLEOTIDE SEQUENCE</scope>
</reference>
<feature type="compositionally biased region" description="Basic and acidic residues" evidence="13">
    <location>
        <begin position="109"/>
        <end position="121"/>
    </location>
</feature>
<dbReference type="GO" id="GO:0000978">
    <property type="term" value="F:RNA polymerase II cis-regulatory region sequence-specific DNA binding"/>
    <property type="evidence" value="ECO:0007669"/>
    <property type="project" value="TreeGrafter"/>
</dbReference>
<evidence type="ECO:0000256" key="13">
    <source>
        <dbReference type="SAM" id="MobiDB-lite"/>
    </source>
</evidence>
<dbReference type="Pfam" id="PF13465">
    <property type="entry name" value="zf-H2C2_2"/>
    <property type="match status" value="1"/>
</dbReference>
<evidence type="ECO:0000259" key="15">
    <source>
        <dbReference type="PROSITE" id="PS50804"/>
    </source>
</evidence>
<feature type="domain" description="C2H2-type" evidence="14">
    <location>
        <begin position="380"/>
        <end position="407"/>
    </location>
</feature>
<name>A0AA35K177_9SAUR</name>
<keyword evidence="6 12" id="KW-0863">Zinc-finger</keyword>
<evidence type="ECO:0000256" key="9">
    <source>
        <dbReference type="ARBA" id="ARBA00023125"/>
    </source>
</evidence>
<keyword evidence="4" id="KW-0479">Metal-binding</keyword>
<dbReference type="InterPro" id="IPR036236">
    <property type="entry name" value="Znf_C2H2_sf"/>
</dbReference>
<dbReference type="GO" id="GO:0000981">
    <property type="term" value="F:DNA-binding transcription factor activity, RNA polymerase II-specific"/>
    <property type="evidence" value="ECO:0007669"/>
    <property type="project" value="TreeGrafter"/>
</dbReference>
<dbReference type="InterPro" id="IPR013087">
    <property type="entry name" value="Znf_C2H2_type"/>
</dbReference>
<evidence type="ECO:0000256" key="5">
    <source>
        <dbReference type="ARBA" id="ARBA00022737"/>
    </source>
</evidence>
<evidence type="ECO:0000313" key="16">
    <source>
        <dbReference type="EMBL" id="CAI5768438.1"/>
    </source>
</evidence>
<protein>
    <submittedName>
        <fullName evidence="16">Zinc finger and SCAN domain-containing protein 21-like</fullName>
    </submittedName>
</protein>
<dbReference type="PROSITE" id="PS50157">
    <property type="entry name" value="ZINC_FINGER_C2H2_2"/>
    <property type="match status" value="5"/>
</dbReference>
<feature type="region of interest" description="Disordered" evidence="13">
    <location>
        <begin position="280"/>
        <end position="313"/>
    </location>
</feature>
<dbReference type="FunFam" id="3.30.160.60:FF:000281">
    <property type="entry name" value="Zinc finger protein 558 isoform X1"/>
    <property type="match status" value="1"/>
</dbReference>
<dbReference type="PANTHER" id="PTHR14003">
    <property type="entry name" value="TRANSCRIPTIONAL REPRESSOR PROTEIN YY"/>
    <property type="match status" value="1"/>
</dbReference>
<dbReference type="SUPFAM" id="SSF57667">
    <property type="entry name" value="beta-beta-alpha zinc fingers"/>
    <property type="match status" value="3"/>
</dbReference>
<comment type="similarity">
    <text evidence="3">Belongs to the krueppel C2H2-type zinc-finger protein family.</text>
</comment>
<dbReference type="Gene3D" id="3.30.160.60">
    <property type="entry name" value="Classic Zinc Finger"/>
    <property type="match status" value="5"/>
</dbReference>
<evidence type="ECO:0000259" key="14">
    <source>
        <dbReference type="PROSITE" id="PS50157"/>
    </source>
</evidence>
<evidence type="ECO:0000256" key="8">
    <source>
        <dbReference type="ARBA" id="ARBA00023015"/>
    </source>
</evidence>
<dbReference type="PROSITE" id="PS00028">
    <property type="entry name" value="ZINC_FINGER_C2H2_1"/>
    <property type="match status" value="4"/>
</dbReference>
<feature type="region of interest" description="Disordered" evidence="13">
    <location>
        <begin position="1"/>
        <end position="42"/>
    </location>
</feature>
<feature type="domain" description="C2H2-type" evidence="14">
    <location>
        <begin position="408"/>
        <end position="435"/>
    </location>
</feature>
<dbReference type="InterPro" id="IPR003309">
    <property type="entry name" value="SCAN_dom"/>
</dbReference>
<comment type="subcellular location">
    <subcellularLocation>
        <location evidence="2">Nucleus</location>
    </subcellularLocation>
</comment>
<dbReference type="CDD" id="cd07936">
    <property type="entry name" value="SCAN"/>
    <property type="match status" value="1"/>
</dbReference>
<keyword evidence="5" id="KW-0677">Repeat</keyword>
<feature type="compositionally biased region" description="Polar residues" evidence="13">
    <location>
        <begin position="93"/>
        <end position="105"/>
    </location>
</feature>
<dbReference type="FunFam" id="1.10.4020.10:FF:000001">
    <property type="entry name" value="zinc finger protein 263 isoform X1"/>
    <property type="match status" value="1"/>
</dbReference>
<evidence type="ECO:0000256" key="7">
    <source>
        <dbReference type="ARBA" id="ARBA00022833"/>
    </source>
</evidence>
<evidence type="ECO:0000256" key="4">
    <source>
        <dbReference type="ARBA" id="ARBA00022723"/>
    </source>
</evidence>
<evidence type="ECO:0000256" key="3">
    <source>
        <dbReference type="ARBA" id="ARBA00006991"/>
    </source>
</evidence>
<evidence type="ECO:0000313" key="17">
    <source>
        <dbReference type="Proteomes" id="UP001178461"/>
    </source>
</evidence>
<evidence type="ECO:0000256" key="12">
    <source>
        <dbReference type="PROSITE-ProRule" id="PRU00042"/>
    </source>
</evidence>
<feature type="domain" description="C2H2-type" evidence="14">
    <location>
        <begin position="464"/>
        <end position="491"/>
    </location>
</feature>
<organism evidence="16 17">
    <name type="scientific">Podarcis lilfordi</name>
    <name type="common">Lilford's wall lizard</name>
    <dbReference type="NCBI Taxonomy" id="74358"/>
    <lineage>
        <taxon>Eukaryota</taxon>
        <taxon>Metazoa</taxon>
        <taxon>Chordata</taxon>
        <taxon>Craniata</taxon>
        <taxon>Vertebrata</taxon>
        <taxon>Euteleostomi</taxon>
        <taxon>Lepidosauria</taxon>
        <taxon>Squamata</taxon>
        <taxon>Bifurcata</taxon>
        <taxon>Unidentata</taxon>
        <taxon>Episquamata</taxon>
        <taxon>Laterata</taxon>
        <taxon>Lacertibaenia</taxon>
        <taxon>Lacertidae</taxon>
        <taxon>Podarcis</taxon>
    </lineage>
</organism>
<dbReference type="PANTHER" id="PTHR14003:SF23">
    <property type="entry name" value="ZINC FINGER PROTEIN 143"/>
    <property type="match status" value="1"/>
</dbReference>
<keyword evidence="10" id="KW-0804">Transcription</keyword>
<dbReference type="GO" id="GO:0031519">
    <property type="term" value="C:PcG protein complex"/>
    <property type="evidence" value="ECO:0007669"/>
    <property type="project" value="TreeGrafter"/>
</dbReference>
<feature type="domain" description="C2H2-type" evidence="14">
    <location>
        <begin position="436"/>
        <end position="463"/>
    </location>
</feature>
<accession>A0AA35K177</accession>
<dbReference type="SMART" id="SM00355">
    <property type="entry name" value="ZnF_C2H2"/>
    <property type="match status" value="5"/>
</dbReference>
<keyword evidence="17" id="KW-1185">Reference proteome</keyword>
<dbReference type="FunFam" id="3.30.160.60:FF:000478">
    <property type="entry name" value="Zinc finger protein 133"/>
    <property type="match status" value="2"/>
</dbReference>
<dbReference type="GO" id="GO:0005667">
    <property type="term" value="C:transcription regulator complex"/>
    <property type="evidence" value="ECO:0007669"/>
    <property type="project" value="TreeGrafter"/>
</dbReference>
<dbReference type="FunFam" id="3.30.160.60:FF:001239">
    <property type="entry name" value="Zinc finger protein 615"/>
    <property type="match status" value="1"/>
</dbReference>
<sequence>MAAESRDTSAPGLQQAEREKRVGEQSPAGPEAGKDGGRGPCVIRAESIRDFWERTVPEEAIREPRKGLQQRWESQLQEFLKALESPHAVGGSPQLQRNSAQTSLTPFDRMADTSQRPRWEPDSQTLPGLSGGASQAERGLLAKDKSDCRKAQEAASSREECRLFRRFGYQEAEGPREACRHLRRLCHQWLKPERHTKEQILELVILEQFLAILPTKMQGWVRDCSPQTCTQAVILAEDFLLRQREDEGRVGEQQAIRPFAEEDSAEKAPLNTWQRPLLGGMKEESEGDAPLLPGDEKLCSPEKNDPEASGELEPRWMLSGRVEQTVPHCPGAGEPSEMLYGGNCLEREAGKFINSQGTYEDLDESAMQPGTLLFPGERDNACHVCGKVFRRRSNLIAHERIHSGERWYNCSECGKSFVSRAAFLIHQRVHTGEKPYKCSYCGKGFNTGSSLIRHKRIHTGEKPYKCPDCGKRFNDYSNFIVHKRIHTGEKPYECSICGKRFSDNSNFIKHHH</sequence>
<keyword evidence="7" id="KW-0862">Zinc</keyword>
<keyword evidence="11" id="KW-0539">Nucleus</keyword>
<feature type="domain" description="C2H2-type" evidence="14">
    <location>
        <begin position="492"/>
        <end position="512"/>
    </location>
</feature>
<feature type="compositionally biased region" description="Basic and acidic residues" evidence="13">
    <location>
        <begin position="294"/>
        <end position="306"/>
    </location>
</feature>
<evidence type="ECO:0000256" key="10">
    <source>
        <dbReference type="ARBA" id="ARBA00023163"/>
    </source>
</evidence>
<feature type="domain" description="SCAN box" evidence="15">
    <location>
        <begin position="164"/>
        <end position="239"/>
    </location>
</feature>
<dbReference type="Proteomes" id="UP001178461">
    <property type="component" value="Chromosome 2"/>
</dbReference>
<dbReference type="InterPro" id="IPR038269">
    <property type="entry name" value="SCAN_sf"/>
</dbReference>
<evidence type="ECO:0000256" key="2">
    <source>
        <dbReference type="ARBA" id="ARBA00004123"/>
    </source>
</evidence>
<feature type="region of interest" description="Disordered" evidence="13">
    <location>
        <begin position="83"/>
        <end position="136"/>
    </location>
</feature>
<evidence type="ECO:0000256" key="1">
    <source>
        <dbReference type="ARBA" id="ARBA00003767"/>
    </source>
</evidence>